<evidence type="ECO:0000313" key="5">
    <source>
        <dbReference type="EMBL" id="MET4756983.1"/>
    </source>
</evidence>
<dbReference type="Gene3D" id="2.10.109.10">
    <property type="entry name" value="Umud Fragment, subunit A"/>
    <property type="match status" value="1"/>
</dbReference>
<keyword evidence="6" id="KW-1185">Reference proteome</keyword>
<proteinExistence type="predicted"/>
<evidence type="ECO:0000256" key="1">
    <source>
        <dbReference type="ARBA" id="ARBA00023015"/>
    </source>
</evidence>
<dbReference type="SUPFAM" id="SSF51306">
    <property type="entry name" value="LexA/Signal peptidase"/>
    <property type="match status" value="1"/>
</dbReference>
<dbReference type="PANTHER" id="PTHR40661">
    <property type="match status" value="1"/>
</dbReference>
<gene>
    <name evidence="5" type="ORF">V5J35_002175</name>
</gene>
<dbReference type="Proteomes" id="UP001549366">
    <property type="component" value="Unassembled WGS sequence"/>
</dbReference>
<keyword evidence="1" id="KW-0805">Transcription regulation</keyword>
<comment type="caution">
    <text evidence="5">The sequence shown here is derived from an EMBL/GenBank/DDBJ whole genome shotgun (WGS) entry which is preliminary data.</text>
</comment>
<dbReference type="CDD" id="cd00093">
    <property type="entry name" value="HTH_XRE"/>
    <property type="match status" value="1"/>
</dbReference>
<dbReference type="CDD" id="cd06529">
    <property type="entry name" value="S24_LexA-like"/>
    <property type="match status" value="1"/>
</dbReference>
<evidence type="ECO:0000256" key="3">
    <source>
        <dbReference type="ARBA" id="ARBA00023163"/>
    </source>
</evidence>
<evidence type="ECO:0000259" key="4">
    <source>
        <dbReference type="PROSITE" id="PS50943"/>
    </source>
</evidence>
<evidence type="ECO:0000256" key="2">
    <source>
        <dbReference type="ARBA" id="ARBA00023125"/>
    </source>
</evidence>
<dbReference type="Gene3D" id="1.10.260.40">
    <property type="entry name" value="lambda repressor-like DNA-binding domains"/>
    <property type="match status" value="1"/>
</dbReference>
<dbReference type="SUPFAM" id="SSF47413">
    <property type="entry name" value="lambda repressor-like DNA-binding domains"/>
    <property type="match status" value="1"/>
</dbReference>
<keyword evidence="2" id="KW-0238">DNA-binding</keyword>
<evidence type="ECO:0000313" key="6">
    <source>
        <dbReference type="Proteomes" id="UP001549366"/>
    </source>
</evidence>
<dbReference type="InterPro" id="IPR010982">
    <property type="entry name" value="Lambda_DNA-bd_dom_sf"/>
</dbReference>
<keyword evidence="3" id="KW-0804">Transcription</keyword>
<dbReference type="Pfam" id="PF13443">
    <property type="entry name" value="HTH_26"/>
    <property type="match status" value="1"/>
</dbReference>
<name>A0ABV2SGT9_9GAMM</name>
<dbReference type="PANTHER" id="PTHR40661:SF3">
    <property type="entry name" value="FELS-1 PROPHAGE TRANSCRIPTIONAL REGULATOR"/>
    <property type="match status" value="1"/>
</dbReference>
<organism evidence="5 6">
    <name type="scientific">Endozoicomonas lisbonensis</name>
    <dbReference type="NCBI Taxonomy" id="3120522"/>
    <lineage>
        <taxon>Bacteria</taxon>
        <taxon>Pseudomonadati</taxon>
        <taxon>Pseudomonadota</taxon>
        <taxon>Gammaproteobacteria</taxon>
        <taxon>Oceanospirillales</taxon>
        <taxon>Endozoicomonadaceae</taxon>
        <taxon>Endozoicomonas</taxon>
    </lineage>
</organism>
<feature type="domain" description="HTH cro/C1-type" evidence="4">
    <location>
        <begin position="26"/>
        <end position="64"/>
    </location>
</feature>
<sequence>MQMETLGERVQFIQKKLGGSSALQQLTGISPSQQSRLIRDEIKSPGLTQISAIADAAGVTIDWLATGKGDPSGIQNASGYVAIPFIGFEVKAPFLFDRNYLVNVLGVPVEKAVMYHETSDCMEPSIHRDSYIVINTMNKQPNGMALIRVKDEEQLFLRYIQLNPAKGCVEVRSGSDKYLPFEVEVDDLEIIGTPAWFGAR</sequence>
<dbReference type="InterPro" id="IPR001387">
    <property type="entry name" value="Cro/C1-type_HTH"/>
</dbReference>
<dbReference type="InterPro" id="IPR036286">
    <property type="entry name" value="LexA/Signal_pep-like_sf"/>
</dbReference>
<dbReference type="InterPro" id="IPR039418">
    <property type="entry name" value="LexA-like"/>
</dbReference>
<dbReference type="PROSITE" id="PS50943">
    <property type="entry name" value="HTH_CROC1"/>
    <property type="match status" value="1"/>
</dbReference>
<dbReference type="RefSeq" id="WP_354016344.1">
    <property type="nucleotide sequence ID" value="NZ_JBEWTB010000002.1"/>
</dbReference>
<dbReference type="EMBL" id="JBEWTB010000002">
    <property type="protein sequence ID" value="MET4756983.1"/>
    <property type="molecule type" value="Genomic_DNA"/>
</dbReference>
<protein>
    <submittedName>
        <fullName evidence="5">Phage repressor protein C with HTH and peptisase S24 domain</fullName>
    </submittedName>
</protein>
<reference evidence="5 6" key="1">
    <citation type="submission" date="2024-06" db="EMBL/GenBank/DDBJ databases">
        <title>Genomic Encyclopedia of Type Strains, Phase V (KMG-V): Genome sequencing to study the core and pangenomes of soil and plant-associated prokaryotes.</title>
        <authorList>
            <person name="Whitman W."/>
        </authorList>
    </citation>
    <scope>NUCLEOTIDE SEQUENCE [LARGE SCALE GENOMIC DNA]</scope>
    <source>
        <strain evidence="5 6">NE40</strain>
    </source>
</reference>
<accession>A0ABV2SGT9</accession>